<dbReference type="NCBIfam" id="TIGR00254">
    <property type="entry name" value="GGDEF"/>
    <property type="match status" value="1"/>
</dbReference>
<dbReference type="SMART" id="SM00086">
    <property type="entry name" value="PAC"/>
    <property type="match status" value="4"/>
</dbReference>
<dbReference type="Pfam" id="PF08447">
    <property type="entry name" value="PAS_3"/>
    <property type="match status" value="4"/>
</dbReference>
<keyword evidence="6" id="KW-1185">Reference proteome</keyword>
<dbReference type="CDD" id="cd00130">
    <property type="entry name" value="PAS"/>
    <property type="match status" value="3"/>
</dbReference>
<dbReference type="NCBIfam" id="TIGR00229">
    <property type="entry name" value="sensory_box"/>
    <property type="match status" value="2"/>
</dbReference>
<dbReference type="InterPro" id="IPR000700">
    <property type="entry name" value="PAS-assoc_C"/>
</dbReference>
<evidence type="ECO:0000259" key="2">
    <source>
        <dbReference type="PROSITE" id="PS50112"/>
    </source>
</evidence>
<feature type="domain" description="PAC" evidence="3">
    <location>
        <begin position="339"/>
        <end position="390"/>
    </location>
</feature>
<protein>
    <submittedName>
        <fullName evidence="5">PAS domain S-box-containing protein/diguanylate cyclase (GGDEF) domain-containing protein</fullName>
    </submittedName>
</protein>
<dbReference type="GO" id="GO:0003824">
    <property type="term" value="F:catalytic activity"/>
    <property type="evidence" value="ECO:0007669"/>
    <property type="project" value="UniProtKB-ARBA"/>
</dbReference>
<dbReference type="InterPro" id="IPR043128">
    <property type="entry name" value="Rev_trsase/Diguanyl_cyclase"/>
</dbReference>
<dbReference type="AlphaFoldDB" id="A0A1I6GY62"/>
<evidence type="ECO:0000256" key="1">
    <source>
        <dbReference type="ARBA" id="ARBA00001946"/>
    </source>
</evidence>
<feature type="domain" description="PAC" evidence="3">
    <location>
        <begin position="84"/>
        <end position="137"/>
    </location>
</feature>
<reference evidence="6" key="1">
    <citation type="submission" date="2016-10" db="EMBL/GenBank/DDBJ databases">
        <authorList>
            <person name="Varghese N."/>
            <person name="Submissions S."/>
        </authorList>
    </citation>
    <scope>NUCLEOTIDE SEQUENCE [LARGE SCALE GENOMIC DNA]</scope>
    <source>
        <strain evidence="6">CGMCC 1.7285</strain>
    </source>
</reference>
<dbReference type="EMBL" id="FOYU01000001">
    <property type="protein sequence ID" value="SFR47185.1"/>
    <property type="molecule type" value="Genomic_DNA"/>
</dbReference>
<gene>
    <name evidence="5" type="ORF">SAMN04488070_1380</name>
</gene>
<dbReference type="PROSITE" id="PS50112">
    <property type="entry name" value="PAS"/>
    <property type="match status" value="2"/>
</dbReference>
<dbReference type="Gene3D" id="3.30.70.270">
    <property type="match status" value="1"/>
</dbReference>
<dbReference type="SMART" id="SM00267">
    <property type="entry name" value="GGDEF"/>
    <property type="match status" value="1"/>
</dbReference>
<dbReference type="RefSeq" id="WP_092856755.1">
    <property type="nucleotide sequence ID" value="NZ_FOYU01000001.1"/>
</dbReference>
<dbReference type="InterPro" id="IPR035965">
    <property type="entry name" value="PAS-like_dom_sf"/>
</dbReference>
<dbReference type="PROSITE" id="PS50887">
    <property type="entry name" value="GGDEF"/>
    <property type="match status" value="1"/>
</dbReference>
<dbReference type="PANTHER" id="PTHR44757">
    <property type="entry name" value="DIGUANYLATE CYCLASE DGCP"/>
    <property type="match status" value="1"/>
</dbReference>
<feature type="domain" description="PAS" evidence="2">
    <location>
        <begin position="416"/>
        <end position="463"/>
    </location>
</feature>
<dbReference type="SMART" id="SM00091">
    <property type="entry name" value="PAS"/>
    <property type="match status" value="4"/>
</dbReference>
<dbReference type="SUPFAM" id="SSF55785">
    <property type="entry name" value="PYP-like sensor domain (PAS domain)"/>
    <property type="match status" value="4"/>
</dbReference>
<name>A0A1I6GY62_9GAMM</name>
<organism evidence="5 6">
    <name type="scientific">Pseudidiomarina maritima</name>
    <dbReference type="NCBI Taxonomy" id="519453"/>
    <lineage>
        <taxon>Bacteria</taxon>
        <taxon>Pseudomonadati</taxon>
        <taxon>Pseudomonadota</taxon>
        <taxon>Gammaproteobacteria</taxon>
        <taxon>Alteromonadales</taxon>
        <taxon>Idiomarinaceae</taxon>
        <taxon>Pseudidiomarina</taxon>
    </lineage>
</organism>
<dbReference type="InterPro" id="IPR000160">
    <property type="entry name" value="GGDEF_dom"/>
</dbReference>
<dbReference type="InterPro" id="IPR029787">
    <property type="entry name" value="Nucleotide_cyclase"/>
</dbReference>
<feature type="domain" description="PAS" evidence="2">
    <location>
        <begin position="290"/>
        <end position="336"/>
    </location>
</feature>
<feature type="domain" description="PAC" evidence="3">
    <location>
        <begin position="465"/>
        <end position="515"/>
    </location>
</feature>
<dbReference type="Pfam" id="PF00990">
    <property type="entry name" value="GGDEF"/>
    <property type="match status" value="1"/>
</dbReference>
<evidence type="ECO:0000313" key="6">
    <source>
        <dbReference type="Proteomes" id="UP000199424"/>
    </source>
</evidence>
<feature type="domain" description="GGDEF" evidence="4">
    <location>
        <begin position="547"/>
        <end position="680"/>
    </location>
</feature>
<dbReference type="InterPro" id="IPR013655">
    <property type="entry name" value="PAS_fold_3"/>
</dbReference>
<evidence type="ECO:0000259" key="4">
    <source>
        <dbReference type="PROSITE" id="PS50887"/>
    </source>
</evidence>
<dbReference type="Gene3D" id="3.30.450.20">
    <property type="entry name" value="PAS domain"/>
    <property type="match status" value="4"/>
</dbReference>
<dbReference type="Gene3D" id="2.10.70.100">
    <property type="match status" value="1"/>
</dbReference>
<accession>A0A1I6GY62</accession>
<dbReference type="Proteomes" id="UP000199424">
    <property type="component" value="Unassembled WGS sequence"/>
</dbReference>
<sequence length="682" mass="78501">MENNETLTSHLSAIIESSGAGTWQWNVQTGETRFNATWAAIVGYTLEELAPISIKTWEQLSHPDDLAESARQLQLHFDGHAQTYRCDARMRHKNGHWVWVRDTGRVISWTADGQPEWMVGMHFDITAEKQAEQQARTTEQNLRRVIDSSPTTIFVWDLDTDELHLYGERVELLHDSDETIMNASRWWQHNIHPVDGKTMLPKLREWIKSCSEQPLSRRYRIRGANGQYYWLKERMRPVIEDGRMKQAIGSIINVTESVNLAERLEALSSSIPGMIYDYRWYPDGRSFFPYASEGVRLIYGCSPEDIRTDASLVFKRIHPDDVERVTESVLKSADEQSVWEAEYRVILPEVGEKWVSGRATPIRLPDGGTSWHGVIFDVTAEKKLELELQQKQITLERAQEIGQLGYWTSKIGFDELYWSNKIYTILGLEQNAIAPSVEAFRDFVHPDDREFFDTSLAAAEATGTYNIEHRIVRADGQLRWVHELASFCKINNEDYFVGTMRDITQAKEYQAQLEELSETDELTKLYNRRYFMSQAKLAYYHLERFNHPTTLVLIDIDHFKKVNDEYGHDVGDIVLKTLANYLKQAVRPSDVVARLGGEEFVLLLHQTELYPSLPRLEEILKGIGKLEIKTKGVHISVTATFGVTEIKPDDVDVSVALIRADQALYEGKRKGRNQVVVNLAKY</sequence>
<evidence type="ECO:0000259" key="3">
    <source>
        <dbReference type="PROSITE" id="PS50113"/>
    </source>
</evidence>
<dbReference type="InterPro" id="IPR052155">
    <property type="entry name" value="Biofilm_reg_signaling"/>
</dbReference>
<dbReference type="PROSITE" id="PS50113">
    <property type="entry name" value="PAC"/>
    <property type="match status" value="3"/>
</dbReference>
<dbReference type="CDD" id="cd01949">
    <property type="entry name" value="GGDEF"/>
    <property type="match status" value="1"/>
</dbReference>
<proteinExistence type="predicted"/>
<dbReference type="InterPro" id="IPR001610">
    <property type="entry name" value="PAC"/>
</dbReference>
<dbReference type="PANTHER" id="PTHR44757:SF2">
    <property type="entry name" value="BIOFILM ARCHITECTURE MAINTENANCE PROTEIN MBAA"/>
    <property type="match status" value="1"/>
</dbReference>
<evidence type="ECO:0000313" key="5">
    <source>
        <dbReference type="EMBL" id="SFR47185.1"/>
    </source>
</evidence>
<dbReference type="InterPro" id="IPR000014">
    <property type="entry name" value="PAS"/>
</dbReference>
<comment type="cofactor">
    <cofactor evidence="1">
        <name>Mg(2+)</name>
        <dbReference type="ChEBI" id="CHEBI:18420"/>
    </cofactor>
</comment>
<dbReference type="FunFam" id="3.30.70.270:FF:000001">
    <property type="entry name" value="Diguanylate cyclase domain protein"/>
    <property type="match status" value="1"/>
</dbReference>
<dbReference type="SUPFAM" id="SSF55073">
    <property type="entry name" value="Nucleotide cyclase"/>
    <property type="match status" value="1"/>
</dbReference>